<dbReference type="AlphaFoldDB" id="A0A858XUA2"/>
<dbReference type="Gene3D" id="2.40.70.10">
    <property type="entry name" value="Acid Proteases"/>
    <property type="match status" value="1"/>
</dbReference>
<dbReference type="Gene3D" id="3.10.450.50">
    <property type="match status" value="1"/>
</dbReference>
<evidence type="ECO:0000313" key="1">
    <source>
        <dbReference type="EMBL" id="QJR78876.1"/>
    </source>
</evidence>
<dbReference type="EMBL" id="CP046176">
    <property type="protein sequence ID" value="QJR78876.1"/>
    <property type="molecule type" value="Genomic_DNA"/>
</dbReference>
<dbReference type="Pfam" id="PF13650">
    <property type="entry name" value="Asp_protease_2"/>
    <property type="match status" value="1"/>
</dbReference>
<dbReference type="SUPFAM" id="SSF103642">
    <property type="entry name" value="Sec-C motif"/>
    <property type="match status" value="1"/>
</dbReference>
<proteinExistence type="predicted"/>
<evidence type="ECO:0000313" key="2">
    <source>
        <dbReference type="Proteomes" id="UP000500949"/>
    </source>
</evidence>
<organism evidence="1 2">
    <name type="scientific">Phocaeicola dorei</name>
    <dbReference type="NCBI Taxonomy" id="357276"/>
    <lineage>
        <taxon>Bacteria</taxon>
        <taxon>Pseudomonadati</taxon>
        <taxon>Bacteroidota</taxon>
        <taxon>Bacteroidia</taxon>
        <taxon>Bacteroidales</taxon>
        <taxon>Bacteroidaceae</taxon>
        <taxon>Phocaeicola</taxon>
    </lineage>
</organism>
<gene>
    <name evidence="1" type="ORF">GKD17_22140</name>
</gene>
<dbReference type="InterPro" id="IPR021109">
    <property type="entry name" value="Peptidase_aspartic_dom_sf"/>
</dbReference>
<reference evidence="1 2" key="1">
    <citation type="submission" date="2019-11" db="EMBL/GenBank/DDBJ databases">
        <title>Complete genome sequence of Bacteroides dorei DSM 17855.</title>
        <authorList>
            <person name="Russell J.T."/>
        </authorList>
    </citation>
    <scope>NUCLEOTIDE SEQUENCE [LARGE SCALE GENOMIC DNA]</scope>
    <source>
        <strain evidence="1 2">DSM 17855</strain>
    </source>
</reference>
<dbReference type="InterPro" id="IPR004027">
    <property type="entry name" value="SEC_C_motif"/>
</dbReference>
<dbReference type="Proteomes" id="UP000500949">
    <property type="component" value="Chromosome"/>
</dbReference>
<name>A0A858XUA2_9BACT</name>
<accession>A0A858XUA2</accession>
<sequence length="180" mass="19561">MKINALTIKAKSLLNAIVTPVTLKNTFDGKYIKTNGIWDTGATNSVITRSSACQLGLVPTGRTIVNGVHGAKEVNSYFINITLNNNNITLDVVVTECEELSSNKDIGMLIGMDIITTGDFSITNYNKHTTMSFRTPSIQTIDFVRGMKEGVNVVKDKIPGRNDPCPCGSGKKYKHCCGNK</sequence>
<dbReference type="SUPFAM" id="SSF50630">
    <property type="entry name" value="Acid proteases"/>
    <property type="match status" value="1"/>
</dbReference>
<protein>
    <submittedName>
        <fullName evidence="1">Uncharacterized protein</fullName>
    </submittedName>
</protein>
<dbReference type="Pfam" id="PF02810">
    <property type="entry name" value="SEC-C"/>
    <property type="match status" value="1"/>
</dbReference>